<gene>
    <name evidence="1" type="ORF">UFOPK4043_01129</name>
</gene>
<evidence type="ECO:0000313" key="1">
    <source>
        <dbReference type="EMBL" id="CAB5012517.1"/>
    </source>
</evidence>
<reference evidence="1" key="1">
    <citation type="submission" date="2020-05" db="EMBL/GenBank/DDBJ databases">
        <authorList>
            <person name="Chiriac C."/>
            <person name="Salcher M."/>
            <person name="Ghai R."/>
            <person name="Kavagutti S V."/>
        </authorList>
    </citation>
    <scope>NUCLEOTIDE SEQUENCE</scope>
</reference>
<proteinExistence type="predicted"/>
<accession>A0A6J7Q4E4</accession>
<dbReference type="AlphaFoldDB" id="A0A6J7Q4E4"/>
<dbReference type="EMBL" id="CAFBPA010000177">
    <property type="protein sequence ID" value="CAB5012517.1"/>
    <property type="molecule type" value="Genomic_DNA"/>
</dbReference>
<organism evidence="1">
    <name type="scientific">freshwater metagenome</name>
    <dbReference type="NCBI Taxonomy" id="449393"/>
    <lineage>
        <taxon>unclassified sequences</taxon>
        <taxon>metagenomes</taxon>
        <taxon>ecological metagenomes</taxon>
    </lineage>
</organism>
<sequence length="50" mass="5438">MLNASIALDPVWAEIGRDMHTAGTGRSHYFGDTIDRVTVPDKKIAVQGLI</sequence>
<protein>
    <submittedName>
        <fullName evidence="1">Unannotated protein</fullName>
    </submittedName>
</protein>
<name>A0A6J7Q4E4_9ZZZZ</name>